<accession>A0A0V1PQ10</accession>
<protein>
    <submittedName>
        <fullName evidence="1">Uncharacterized protein</fullName>
    </submittedName>
</protein>
<dbReference type="GeneID" id="26842925"/>
<gene>
    <name evidence="1" type="ORF">AC631_05916</name>
</gene>
<comment type="caution">
    <text evidence="1">The sequence shown here is derived from an EMBL/GenBank/DDBJ whole genome shotgun (WGS) entry which is preliminary data.</text>
</comment>
<dbReference type="Proteomes" id="UP000054251">
    <property type="component" value="Unassembled WGS sequence"/>
</dbReference>
<dbReference type="EMBL" id="LMYN01000338">
    <property type="protein sequence ID" value="KRZ98326.1"/>
    <property type="molecule type" value="Genomic_DNA"/>
</dbReference>
<name>A0A0V1PQ10_9ASCO</name>
<evidence type="ECO:0000313" key="2">
    <source>
        <dbReference type="Proteomes" id="UP000054251"/>
    </source>
</evidence>
<sequence length="133" mass="15416">MTQGFEEFKTSILNRRRLRLNSTGNFFPDREWSPRVLFALVLSKYIYEAFLCGTDRIFISDHQTFSGFFKYEILDGQMIIDYYIINDPEAVEHGITLRSAMAGFFNKSLGEASVTKTRLMELFNTACKAEVKK</sequence>
<dbReference type="AlphaFoldDB" id="A0A0V1PQ10"/>
<proteinExistence type="predicted"/>
<keyword evidence="2" id="KW-1185">Reference proteome</keyword>
<dbReference type="InterPro" id="IPR022167">
    <property type="entry name" value="DUF3698"/>
</dbReference>
<dbReference type="OrthoDB" id="10398466at2759"/>
<dbReference type="Pfam" id="PF12479">
    <property type="entry name" value="DUF3698"/>
    <property type="match status" value="1"/>
</dbReference>
<evidence type="ECO:0000313" key="1">
    <source>
        <dbReference type="EMBL" id="KRZ98326.1"/>
    </source>
</evidence>
<dbReference type="RefSeq" id="XP_015464429.1">
    <property type="nucleotide sequence ID" value="XM_015614745.1"/>
</dbReference>
<reference evidence="1 2" key="1">
    <citation type="submission" date="2015-11" db="EMBL/GenBank/DDBJ databases">
        <title>The genome of Debaryomyces fabryi.</title>
        <authorList>
            <person name="Tafer H."/>
            <person name="Lopandic K."/>
        </authorList>
    </citation>
    <scope>NUCLEOTIDE SEQUENCE [LARGE SCALE GENOMIC DNA]</scope>
    <source>
        <strain evidence="1 2">CBS 789</strain>
    </source>
</reference>
<organism evidence="1 2">
    <name type="scientific">Debaryomyces fabryi</name>
    <dbReference type="NCBI Taxonomy" id="58627"/>
    <lineage>
        <taxon>Eukaryota</taxon>
        <taxon>Fungi</taxon>
        <taxon>Dikarya</taxon>
        <taxon>Ascomycota</taxon>
        <taxon>Saccharomycotina</taxon>
        <taxon>Pichiomycetes</taxon>
        <taxon>Debaryomycetaceae</taxon>
        <taxon>Debaryomyces</taxon>
    </lineage>
</organism>